<dbReference type="PATRIC" id="fig|1405.8.peg.3812"/>
<accession>A0A090Z5J3</accession>
<evidence type="ECO:0000313" key="3">
    <source>
        <dbReference type="EMBL" id="KFM99635.1"/>
    </source>
</evidence>
<evidence type="ECO:0000313" key="4">
    <source>
        <dbReference type="Proteomes" id="UP000029389"/>
    </source>
</evidence>
<sequence>MVISNVIVVVGACFAPIIVGSGYFLLFLTVPFAVLFIWGWFTTKYIVKEDQISIKSGLVKKQVFIKDIKQISNTKNPLAAPALSFDRLEILYGSYETEFISPKDKLQFISYVKSKNSQIEIK</sequence>
<keyword evidence="1" id="KW-0472">Membrane</keyword>
<evidence type="ECO:0000259" key="2">
    <source>
        <dbReference type="Pfam" id="PF06713"/>
    </source>
</evidence>
<dbReference type="Pfam" id="PF06713">
    <property type="entry name" value="bPH_4"/>
    <property type="match status" value="1"/>
</dbReference>
<feature type="domain" description="Uncharacterized protein YyaB-like PH" evidence="2">
    <location>
        <begin position="43"/>
        <end position="116"/>
    </location>
</feature>
<dbReference type="Proteomes" id="UP000029389">
    <property type="component" value="Unassembled WGS sequence"/>
</dbReference>
<dbReference type="GO" id="GO:0030153">
    <property type="term" value="P:bacteriocin immunity"/>
    <property type="evidence" value="ECO:0007669"/>
    <property type="project" value="InterPro"/>
</dbReference>
<gene>
    <name evidence="3" type="ORF">DJ93_3705</name>
</gene>
<name>A0A090Z5J3_9BACI</name>
<dbReference type="InterPro" id="IPR009589">
    <property type="entry name" value="PH_YyaB-like"/>
</dbReference>
<keyword evidence="1" id="KW-0812">Transmembrane</keyword>
<feature type="transmembrane region" description="Helical" evidence="1">
    <location>
        <begin position="6"/>
        <end position="38"/>
    </location>
</feature>
<comment type="caution">
    <text evidence="3">The sequence shown here is derived from an EMBL/GenBank/DDBJ whole genome shotgun (WGS) entry which is preliminary data.</text>
</comment>
<evidence type="ECO:0000256" key="1">
    <source>
        <dbReference type="SAM" id="Phobius"/>
    </source>
</evidence>
<dbReference type="AlphaFoldDB" id="A0A090Z5J3"/>
<dbReference type="EMBL" id="JMQC01000008">
    <property type="protein sequence ID" value="KFM99635.1"/>
    <property type="molecule type" value="Genomic_DNA"/>
</dbReference>
<keyword evidence="1" id="KW-1133">Transmembrane helix</keyword>
<reference evidence="3 4" key="1">
    <citation type="submission" date="2014-04" db="EMBL/GenBank/DDBJ databases">
        <authorList>
            <person name="Bishop-Lilly K.A."/>
            <person name="Broomall S.M."/>
            <person name="Chain P.S."/>
            <person name="Chertkov O."/>
            <person name="Coyne S.R."/>
            <person name="Daligault H.E."/>
            <person name="Davenport K.W."/>
            <person name="Erkkila T."/>
            <person name="Frey K.G."/>
            <person name="Gibbons H.S."/>
            <person name="Gu W."/>
            <person name="Jaissle J."/>
            <person name="Johnson S.L."/>
            <person name="Koroleva G.I."/>
            <person name="Ladner J.T."/>
            <person name="Lo C.-C."/>
            <person name="Minogue T.D."/>
            <person name="Munk C."/>
            <person name="Palacios G.F."/>
            <person name="Redden C.L."/>
            <person name="Rosenzweig C.N."/>
            <person name="Scholz M.B."/>
            <person name="Teshima H."/>
            <person name="Xu Y."/>
        </authorList>
    </citation>
    <scope>NUCLEOTIDE SEQUENCE [LARGE SCALE GENOMIC DNA]</scope>
    <source>
        <strain evidence="3 4">BHP</strain>
    </source>
</reference>
<proteinExistence type="predicted"/>
<organism evidence="3 4">
    <name type="scientific">Bacillus clarus</name>
    <dbReference type="NCBI Taxonomy" id="2338372"/>
    <lineage>
        <taxon>Bacteria</taxon>
        <taxon>Bacillati</taxon>
        <taxon>Bacillota</taxon>
        <taxon>Bacilli</taxon>
        <taxon>Bacillales</taxon>
        <taxon>Bacillaceae</taxon>
        <taxon>Bacillus</taxon>
        <taxon>Bacillus cereus group</taxon>
    </lineage>
</organism>
<protein>
    <submittedName>
        <fullName evidence="3">Bacterial PH domain protein</fullName>
    </submittedName>
</protein>